<dbReference type="Proteomes" id="UP001501095">
    <property type="component" value="Unassembled WGS sequence"/>
</dbReference>
<comment type="caution">
    <text evidence="2">The sequence shown here is derived from an EMBL/GenBank/DDBJ whole genome shotgun (WGS) entry which is preliminary data.</text>
</comment>
<keyword evidence="1" id="KW-0812">Transmembrane</keyword>
<keyword evidence="3" id="KW-1185">Reference proteome</keyword>
<name>A0ABP6B7Q3_9ACTN</name>
<feature type="transmembrane region" description="Helical" evidence="1">
    <location>
        <begin position="40"/>
        <end position="58"/>
    </location>
</feature>
<reference evidence="3" key="1">
    <citation type="journal article" date="2019" name="Int. J. Syst. Evol. Microbiol.">
        <title>The Global Catalogue of Microorganisms (GCM) 10K type strain sequencing project: providing services to taxonomists for standard genome sequencing and annotation.</title>
        <authorList>
            <consortium name="The Broad Institute Genomics Platform"/>
            <consortium name="The Broad Institute Genome Sequencing Center for Infectious Disease"/>
            <person name="Wu L."/>
            <person name="Ma J."/>
        </authorList>
    </citation>
    <scope>NUCLEOTIDE SEQUENCE [LARGE SCALE GENOMIC DNA]</scope>
    <source>
        <strain evidence="3">JCM 6924</strain>
    </source>
</reference>
<evidence type="ECO:0000313" key="3">
    <source>
        <dbReference type="Proteomes" id="UP001501095"/>
    </source>
</evidence>
<gene>
    <name evidence="2" type="ORF">GCM10010423_50760</name>
</gene>
<accession>A0ABP6B7Q3</accession>
<dbReference type="RefSeq" id="WP_344540371.1">
    <property type="nucleotide sequence ID" value="NZ_BAAATM010000016.1"/>
</dbReference>
<dbReference type="EMBL" id="BAAATM010000016">
    <property type="protein sequence ID" value="GAA2545230.1"/>
    <property type="molecule type" value="Genomic_DNA"/>
</dbReference>
<evidence type="ECO:0000256" key="1">
    <source>
        <dbReference type="SAM" id="Phobius"/>
    </source>
</evidence>
<keyword evidence="1" id="KW-1133">Transmembrane helix</keyword>
<protein>
    <submittedName>
        <fullName evidence="2">Uncharacterized protein</fullName>
    </submittedName>
</protein>
<sequence length="62" mass="6662">MIESSGREGLQEFTPARYLTRLRRMAGAHRSLPVAGWTRLLGALLAAYGLYVVCRVAAGIGG</sequence>
<evidence type="ECO:0000313" key="2">
    <source>
        <dbReference type="EMBL" id="GAA2545230.1"/>
    </source>
</evidence>
<keyword evidence="1" id="KW-0472">Membrane</keyword>
<proteinExistence type="predicted"/>
<organism evidence="2 3">
    <name type="scientific">Streptomyces levis</name>
    <dbReference type="NCBI Taxonomy" id="285566"/>
    <lineage>
        <taxon>Bacteria</taxon>
        <taxon>Bacillati</taxon>
        <taxon>Actinomycetota</taxon>
        <taxon>Actinomycetes</taxon>
        <taxon>Kitasatosporales</taxon>
        <taxon>Streptomycetaceae</taxon>
        <taxon>Streptomyces</taxon>
    </lineage>
</organism>